<evidence type="ECO:0000313" key="2">
    <source>
        <dbReference type="Proteomes" id="UP001139089"/>
    </source>
</evidence>
<gene>
    <name evidence="1" type="ORF">LRX75_14895</name>
</gene>
<dbReference type="InterPro" id="IPR019285">
    <property type="entry name" value="DUF2336"/>
</dbReference>
<accession>A0A9X1NUR4</accession>
<sequence length="375" mass="40536">MIIQAFLRWVETAKATDRARAASALARAYCAKDGDRIDRHAADMAMTFLLDDPSPKVRLALAEALASTPQAPRPIILSLAEDQPEIAFAVATRSPVLSDDDLVDLAARGTPELRAFIASRRTVSRTVAAAISEIGGVPEVVILLENASADLSRRTLKRLADRHGDVCVVRNMLLEREDLPADARQVLVEHVGTALNGTAFLQAVIGTERLQRVARQACETAVVDMAGEVADVDIKALIGELRTTGRLTPALLVNALCHGRIDFFAAAIVELTHVGEKRVRSILSDGRTQALQALFESGGLGREIGALFAEAILIWRRERRQGSHLPAASIAAVLVHRLRQTADSSGLSECVEKLAIAEQRRFARDYAQLAARQAA</sequence>
<name>A0A9X1NUR4_9HYPH</name>
<dbReference type="Proteomes" id="UP001139089">
    <property type="component" value="Unassembled WGS sequence"/>
</dbReference>
<dbReference type="Pfam" id="PF10098">
    <property type="entry name" value="DUF2336"/>
    <property type="match status" value="1"/>
</dbReference>
<dbReference type="PIRSF" id="PIRSF035865">
    <property type="entry name" value="UCP035865"/>
    <property type="match status" value="1"/>
</dbReference>
<comment type="caution">
    <text evidence="1">The sequence shown here is derived from an EMBL/GenBank/DDBJ whole genome shotgun (WGS) entry which is preliminary data.</text>
</comment>
<dbReference type="EMBL" id="JAJOZR010000009">
    <property type="protein sequence ID" value="MCD7110326.1"/>
    <property type="molecule type" value="Genomic_DNA"/>
</dbReference>
<proteinExistence type="predicted"/>
<evidence type="ECO:0000313" key="1">
    <source>
        <dbReference type="EMBL" id="MCD7110326.1"/>
    </source>
</evidence>
<dbReference type="AlphaFoldDB" id="A0A9X1NUR4"/>
<protein>
    <submittedName>
        <fullName evidence="1">DUF2336 domain-containing protein</fullName>
    </submittedName>
</protein>
<dbReference type="RefSeq" id="WP_231815557.1">
    <property type="nucleotide sequence ID" value="NZ_JAJOZR010000009.1"/>
</dbReference>
<reference evidence="1" key="1">
    <citation type="submission" date="2021-12" db="EMBL/GenBank/DDBJ databases">
        <authorList>
            <person name="Li Y."/>
        </authorList>
    </citation>
    <scope>NUCLEOTIDE SEQUENCE</scope>
    <source>
        <strain evidence="1">DKSPLA3</strain>
    </source>
</reference>
<organism evidence="1 2">
    <name type="scientific">Rhizobium quercicola</name>
    <dbReference type="NCBI Taxonomy" id="2901226"/>
    <lineage>
        <taxon>Bacteria</taxon>
        <taxon>Pseudomonadati</taxon>
        <taxon>Pseudomonadota</taxon>
        <taxon>Alphaproteobacteria</taxon>
        <taxon>Hyphomicrobiales</taxon>
        <taxon>Rhizobiaceae</taxon>
        <taxon>Rhizobium/Agrobacterium group</taxon>
        <taxon>Rhizobium</taxon>
    </lineage>
</organism>
<keyword evidence="2" id="KW-1185">Reference proteome</keyword>
<dbReference type="InterPro" id="IPR014598">
    <property type="entry name" value="UCP035865"/>
</dbReference>